<proteinExistence type="predicted"/>
<sequence length="214" mass="22471">MQSDDNNTSRDMLFNLGDDDDEDVLFSSTNPLIGGQAPLNDSLARPLTIQTEQGTASVGRGNVTHASATNSASGKVQYGHLVASNNHQQLTANGSCTLDEFSMIVSPSLLTPTDMEIWRAIKQGQLDPKKIPPVYGAGGHIPKSLANTPTAQLLSADLLGADCSGTTLLAELENELVGGEGFSDLGTGPNSRTSVFRTIDTTEKGGLLQQGMLI</sequence>
<accession>A0A182JT15</accession>
<protein>
    <submittedName>
        <fullName evidence="1">Uncharacterized protein</fullName>
    </submittedName>
</protein>
<keyword evidence="2" id="KW-1185">Reference proteome</keyword>
<dbReference type="VEuPathDB" id="VectorBase:ACHR001647"/>
<reference evidence="1" key="2">
    <citation type="submission" date="2020-05" db="UniProtKB">
        <authorList>
            <consortium name="EnsemblMetazoa"/>
        </authorList>
    </citation>
    <scope>IDENTIFICATION</scope>
    <source>
        <strain evidence="1">ACHKN1017</strain>
    </source>
</reference>
<reference evidence="2" key="1">
    <citation type="submission" date="2013-03" db="EMBL/GenBank/DDBJ databases">
        <title>The Genome Sequence of Anopheles christyi ACHKN1017.</title>
        <authorList>
            <consortium name="The Broad Institute Genomics Platform"/>
            <person name="Neafsey D.E."/>
            <person name="Besansky N."/>
            <person name="Walker B."/>
            <person name="Young S.K."/>
            <person name="Zeng Q."/>
            <person name="Gargeya S."/>
            <person name="Fitzgerald M."/>
            <person name="Haas B."/>
            <person name="Abouelleil A."/>
            <person name="Allen A.W."/>
            <person name="Alvarado L."/>
            <person name="Arachchi H.M."/>
            <person name="Berlin A.M."/>
            <person name="Chapman S.B."/>
            <person name="Gainer-Dewar J."/>
            <person name="Goldberg J."/>
            <person name="Griggs A."/>
            <person name="Gujja S."/>
            <person name="Hansen M."/>
            <person name="Howarth C."/>
            <person name="Imamovic A."/>
            <person name="Ireland A."/>
            <person name="Larimer J."/>
            <person name="McCowan C."/>
            <person name="Murphy C."/>
            <person name="Pearson M."/>
            <person name="Poon T.W."/>
            <person name="Priest M."/>
            <person name="Roberts A."/>
            <person name="Saif S."/>
            <person name="Shea T."/>
            <person name="Sisk P."/>
            <person name="Sykes S."/>
            <person name="Wortman J."/>
            <person name="Nusbaum C."/>
            <person name="Birren B."/>
        </authorList>
    </citation>
    <scope>NUCLEOTIDE SEQUENCE [LARGE SCALE GENOMIC DNA]</scope>
    <source>
        <strain evidence="2">ACHKN1017</strain>
    </source>
</reference>
<evidence type="ECO:0000313" key="1">
    <source>
        <dbReference type="EnsemblMetazoa" id="ACHR001647-PA"/>
    </source>
</evidence>
<dbReference type="EnsemblMetazoa" id="ACHR001647-RA">
    <property type="protein sequence ID" value="ACHR001647-PA"/>
    <property type="gene ID" value="ACHR001647"/>
</dbReference>
<dbReference type="Proteomes" id="UP000075881">
    <property type="component" value="Unassembled WGS sequence"/>
</dbReference>
<dbReference type="AlphaFoldDB" id="A0A182JT15"/>
<organism evidence="1 2">
    <name type="scientific">Anopheles christyi</name>
    <dbReference type="NCBI Taxonomy" id="43041"/>
    <lineage>
        <taxon>Eukaryota</taxon>
        <taxon>Metazoa</taxon>
        <taxon>Ecdysozoa</taxon>
        <taxon>Arthropoda</taxon>
        <taxon>Hexapoda</taxon>
        <taxon>Insecta</taxon>
        <taxon>Pterygota</taxon>
        <taxon>Neoptera</taxon>
        <taxon>Endopterygota</taxon>
        <taxon>Diptera</taxon>
        <taxon>Nematocera</taxon>
        <taxon>Culicoidea</taxon>
        <taxon>Culicidae</taxon>
        <taxon>Anophelinae</taxon>
        <taxon>Anopheles</taxon>
    </lineage>
</organism>
<name>A0A182JT15_9DIPT</name>
<evidence type="ECO:0000313" key="2">
    <source>
        <dbReference type="Proteomes" id="UP000075881"/>
    </source>
</evidence>